<dbReference type="Proteomes" id="UP000002596">
    <property type="component" value="Chromosome"/>
</dbReference>
<dbReference type="AlphaFoldDB" id="A1TJE2"/>
<name>A1TJE2_PARC0</name>
<reference evidence="1 2" key="1">
    <citation type="submission" date="2006-12" db="EMBL/GenBank/DDBJ databases">
        <title>Complete sequence of Acidovorax avenae subsp. citrulli AAC00-1.</title>
        <authorList>
            <consortium name="US DOE Joint Genome Institute"/>
            <person name="Copeland A."/>
            <person name="Lucas S."/>
            <person name="Lapidus A."/>
            <person name="Barry K."/>
            <person name="Detter J.C."/>
            <person name="Glavina del Rio T."/>
            <person name="Dalin E."/>
            <person name="Tice H."/>
            <person name="Pitluck S."/>
            <person name="Kiss H."/>
            <person name="Brettin T."/>
            <person name="Bruce D."/>
            <person name="Han C."/>
            <person name="Tapia R."/>
            <person name="Gilna P."/>
            <person name="Schmutz J."/>
            <person name="Larimer F."/>
            <person name="Land M."/>
            <person name="Hauser L."/>
            <person name="Kyrpides N."/>
            <person name="Kim E."/>
            <person name="Stahl D."/>
            <person name="Richardson P."/>
        </authorList>
    </citation>
    <scope>NUCLEOTIDE SEQUENCE [LARGE SCALE GENOMIC DNA]</scope>
    <source>
        <strain evidence="1 2">AAC00-1</strain>
    </source>
</reference>
<evidence type="ECO:0000313" key="1">
    <source>
        <dbReference type="EMBL" id="ABM31080.1"/>
    </source>
</evidence>
<sequence>MKQFRILTGQHAGARIDLTPTRQHISADDTADIQLLDWTAEPVVIDAGDDGMVHIATASAGAQSSAVLADFTPRRFGDVVLCAGPADATWPADADIIARLAPAAAVVAAPPAAPAKGRSMWPRITSAVVGTALMTAALSAAVAPLSQSQAERKALTSVLSPEPLRMRVERALAETSVAGYEVAQQGDGVVVRGLLRQPSDADALRQRLASFQGDRIVQSFASATEVAQSISDALGQPGLRIAHHGNGLFTVTGEVANLAALQQNAARVATDLAPLVRGIDVAATQRPPASPPAMSALMETDGLQYMQTRDGVKHLSLTSGARIASADQPASFR</sequence>
<evidence type="ECO:0000313" key="2">
    <source>
        <dbReference type="Proteomes" id="UP000002596"/>
    </source>
</evidence>
<dbReference type="STRING" id="397945.Aave_0473"/>
<dbReference type="eggNOG" id="ENOG5032S5D">
    <property type="taxonomic scope" value="Bacteria"/>
</dbReference>
<gene>
    <name evidence="1" type="ordered locus">Aave_0473</name>
</gene>
<dbReference type="RefSeq" id="WP_011793655.1">
    <property type="nucleotide sequence ID" value="NC_008752.1"/>
</dbReference>
<proteinExistence type="predicted"/>
<dbReference type="NCBIfam" id="NF041525">
    <property type="entry name" value="HrpD5"/>
    <property type="match status" value="1"/>
</dbReference>
<accession>A1TJE2</accession>
<dbReference type="EMBL" id="CP000512">
    <property type="protein sequence ID" value="ABM31080.1"/>
    <property type="molecule type" value="Genomic_DNA"/>
</dbReference>
<dbReference type="OrthoDB" id="5995712at2"/>
<organism evidence="1 2">
    <name type="scientific">Paracidovorax citrulli (strain AAC00-1)</name>
    <name type="common">Acidovorax citrulli</name>
    <dbReference type="NCBI Taxonomy" id="397945"/>
    <lineage>
        <taxon>Bacteria</taxon>
        <taxon>Pseudomonadati</taxon>
        <taxon>Pseudomonadota</taxon>
        <taxon>Betaproteobacteria</taxon>
        <taxon>Burkholderiales</taxon>
        <taxon>Comamonadaceae</taxon>
        <taxon>Paracidovorax</taxon>
    </lineage>
</organism>
<dbReference type="InterPro" id="IPR048200">
    <property type="entry name" value="HrpD5-like"/>
</dbReference>
<dbReference type="HOGENOM" id="CLU_047217_0_0_4"/>
<protein>
    <submittedName>
        <fullName evidence="1">Secretion-associated protein</fullName>
    </submittedName>
</protein>
<dbReference type="KEGG" id="aav:Aave_0473"/>